<protein>
    <recommendedName>
        <fullName evidence="5">Virion core protein (Lumpy skin disease virus)</fullName>
    </recommendedName>
</protein>
<feature type="domain" description="SPFH" evidence="1">
    <location>
        <begin position="47"/>
        <end position="246"/>
    </location>
</feature>
<dbReference type="RefSeq" id="WP_016519392.1">
    <property type="nucleotide sequence ID" value="NZ_KE332512.1"/>
</dbReference>
<dbReference type="PATRIC" id="fig|1125702.3.peg.2208"/>
<evidence type="ECO:0000313" key="4">
    <source>
        <dbReference type="Proteomes" id="UP000014605"/>
    </source>
</evidence>
<evidence type="ECO:0000259" key="1">
    <source>
        <dbReference type="Pfam" id="PF13421"/>
    </source>
</evidence>
<dbReference type="AlphaFoldDB" id="S3LA55"/>
<dbReference type="Pfam" id="PF13421">
    <property type="entry name" value="Band_7_1"/>
    <property type="match status" value="1"/>
</dbReference>
<dbReference type="HOGENOM" id="CLU_579706_0_0_12"/>
<comment type="caution">
    <text evidence="3">The sequence shown here is derived from an EMBL/GenBank/DDBJ whole genome shotgun (WGS) entry which is preliminary data.</text>
</comment>
<dbReference type="EMBL" id="ATFC01000009">
    <property type="protein sequence ID" value="EPF46610.1"/>
    <property type="molecule type" value="Genomic_DNA"/>
</dbReference>
<organism evidence="3 4">
    <name type="scientific">Treponema vincentii F0403</name>
    <dbReference type="NCBI Taxonomy" id="1125702"/>
    <lineage>
        <taxon>Bacteria</taxon>
        <taxon>Pseudomonadati</taxon>
        <taxon>Spirochaetota</taxon>
        <taxon>Spirochaetia</taxon>
        <taxon>Spirochaetales</taxon>
        <taxon>Treponemataceae</taxon>
        <taxon>Treponema</taxon>
    </lineage>
</organism>
<evidence type="ECO:0008006" key="5">
    <source>
        <dbReference type="Google" id="ProtNLM"/>
    </source>
</evidence>
<proteinExistence type="predicted"/>
<evidence type="ECO:0000313" key="3">
    <source>
        <dbReference type="EMBL" id="EPF46610.1"/>
    </source>
</evidence>
<dbReference type="InterPro" id="IPR033880">
    <property type="entry name" value="SPFH_YdjI"/>
</dbReference>
<sequence length="495" mass="53499">MGFFGRKDDTLKKNEGGFMDAIRCDQTDYLIWKWRPAGQGVGTTVKENAIRYGSSLNVKDGEVAAFVYHQKDGTMQDFIVGPYNDTIKTANFPVLAKIVGLAFGGASPFQAEVYYINMAGLIQLPFAVPYFDMFDPRLPDFPISMAVRGSFAFGITDYKQFIKLHRLSNFELEDFKKQIKDNLVKFVKGVVTNIPDGSYGGAPIPIVQMERRLLQINELVQQYIQPKLSDVYGVTLKDFNIAELDVDKTCEGYGKVKELTANYTEASLKTQQHINVSNMQETNRLQMDAMKQNQAIQMENMQESLRINREEGQYAQRQATEANAYAAKLQSEQQNLGAFAIKNQTQVGVAAADAMGKQGASGAGNVNLGGAGGMNPGAMMANMAMGTAVGAGMANMLGNSFAGAATGMGAGIMPGMAAPAVPPPPVEKMYNVAVNGAATGPYSVQQLHQMVAGGQLNVQSLVWTAGMANWMAAGQVAELQSLFVNTTVPPIPPTL</sequence>
<reference evidence="3 4" key="1">
    <citation type="submission" date="2013-04" db="EMBL/GenBank/DDBJ databases">
        <title>The Genome Sequence of Treponema vincentii F0403.</title>
        <authorList>
            <consortium name="The Broad Institute Genomics Platform"/>
            <person name="Earl A."/>
            <person name="Ward D."/>
            <person name="Feldgarden M."/>
            <person name="Gevers D."/>
            <person name="Leonetti C."/>
            <person name="Izard J."/>
            <person name="Walker B."/>
            <person name="Young S."/>
            <person name="Zeng Q."/>
            <person name="Gargeya S."/>
            <person name="Fitzgerald M."/>
            <person name="Haas B."/>
            <person name="Abouelleil A."/>
            <person name="Allen A.W."/>
            <person name="Alvarado L."/>
            <person name="Arachchi H.M."/>
            <person name="Berlin A.M."/>
            <person name="Chapman S.B."/>
            <person name="Gainer-Dewar J."/>
            <person name="Goldberg J."/>
            <person name="Griggs A."/>
            <person name="Gujja S."/>
            <person name="Hansen M."/>
            <person name="Howarth C."/>
            <person name="Imamovic A."/>
            <person name="Ireland A."/>
            <person name="Larimer J."/>
            <person name="McCowan C."/>
            <person name="Murphy C."/>
            <person name="Pearson M."/>
            <person name="Poon T.W."/>
            <person name="Priest M."/>
            <person name="Roberts A."/>
            <person name="Saif S."/>
            <person name="Shea T."/>
            <person name="Sisk P."/>
            <person name="Sykes S."/>
            <person name="Wortman J."/>
            <person name="Nusbaum C."/>
            <person name="Birren B."/>
        </authorList>
    </citation>
    <scope>NUCLEOTIDE SEQUENCE [LARGE SCALE GENOMIC DNA]</scope>
    <source>
        <strain evidence="3 4">F0403</strain>
    </source>
</reference>
<evidence type="ECO:0000259" key="2">
    <source>
        <dbReference type="Pfam" id="PF14237"/>
    </source>
</evidence>
<accession>S3LA55</accession>
<feature type="domain" description="GYF" evidence="2">
    <location>
        <begin position="432"/>
        <end position="479"/>
    </location>
</feature>
<dbReference type="Proteomes" id="UP000014605">
    <property type="component" value="Unassembled WGS sequence"/>
</dbReference>
<dbReference type="GeneID" id="301462251"/>
<dbReference type="Pfam" id="PF14237">
    <property type="entry name" value="GYF_2"/>
    <property type="match status" value="1"/>
</dbReference>
<name>S3LA55_9SPIR</name>
<dbReference type="InterPro" id="IPR025640">
    <property type="entry name" value="GYF_2"/>
</dbReference>
<keyword evidence="4" id="KW-1185">Reference proteome</keyword>
<gene>
    <name evidence="3" type="ORF">HMPREF1222_02134</name>
</gene>